<evidence type="ECO:0000313" key="1">
    <source>
        <dbReference type="EMBL" id="MFC7747205.1"/>
    </source>
</evidence>
<dbReference type="InterPro" id="IPR058995">
    <property type="entry name" value="YolC/YozM-like"/>
</dbReference>
<dbReference type="EMBL" id="JBHTGR010000016">
    <property type="protein sequence ID" value="MFC7747205.1"/>
    <property type="molecule type" value="Genomic_DNA"/>
</dbReference>
<dbReference type="Proteomes" id="UP001596620">
    <property type="component" value="Unassembled WGS sequence"/>
</dbReference>
<dbReference type="RefSeq" id="WP_382358722.1">
    <property type="nucleotide sequence ID" value="NZ_JBHTGR010000016.1"/>
</dbReference>
<comment type="caution">
    <text evidence="1">The sequence shown here is derived from an EMBL/GenBank/DDBJ whole genome shotgun (WGS) entry which is preliminary data.</text>
</comment>
<accession>A0ABW2UX60</accession>
<gene>
    <name evidence="1" type="ORF">ACFQU8_08135</name>
</gene>
<keyword evidence="2" id="KW-1185">Reference proteome</keyword>
<dbReference type="Pfam" id="PF26328">
    <property type="entry name" value="YolC_YozM"/>
    <property type="match status" value="1"/>
</dbReference>
<proteinExistence type="predicted"/>
<reference evidence="2" key="1">
    <citation type="journal article" date="2019" name="Int. J. Syst. Evol. Microbiol.">
        <title>The Global Catalogue of Microorganisms (GCM) 10K type strain sequencing project: providing services to taxonomists for standard genome sequencing and annotation.</title>
        <authorList>
            <consortium name="The Broad Institute Genomics Platform"/>
            <consortium name="The Broad Institute Genome Sequencing Center for Infectious Disease"/>
            <person name="Wu L."/>
            <person name="Ma J."/>
        </authorList>
    </citation>
    <scope>NUCLEOTIDE SEQUENCE [LARGE SCALE GENOMIC DNA]</scope>
    <source>
        <strain evidence="2">JCM 30234</strain>
    </source>
</reference>
<protein>
    <submittedName>
        <fullName evidence="1">Uncharacterized protein</fullName>
    </submittedName>
</protein>
<sequence>MGLKSKSALLISAGAVAAFVLLVFVQKDSYSTEDVVDSLWDQYSIQSTQFDDDHTVMTVTVFDKGDKNKVKNYLADNLSEKDLEHYKLRVYEYSSNQKKFHENADKADLVDFNPDN</sequence>
<evidence type="ECO:0000313" key="2">
    <source>
        <dbReference type="Proteomes" id="UP001596620"/>
    </source>
</evidence>
<organism evidence="1 2">
    <name type="scientific">Lentibacillus kimchii</name>
    <dbReference type="NCBI Taxonomy" id="1542911"/>
    <lineage>
        <taxon>Bacteria</taxon>
        <taxon>Bacillati</taxon>
        <taxon>Bacillota</taxon>
        <taxon>Bacilli</taxon>
        <taxon>Bacillales</taxon>
        <taxon>Bacillaceae</taxon>
        <taxon>Lentibacillus</taxon>
    </lineage>
</organism>
<name>A0ABW2UX60_9BACI</name>